<name>A0A9N9JXT1_9GLOM</name>
<evidence type="ECO:0000313" key="2">
    <source>
        <dbReference type="Proteomes" id="UP000789396"/>
    </source>
</evidence>
<protein>
    <submittedName>
        <fullName evidence="1">4992_t:CDS:1</fullName>
    </submittedName>
</protein>
<sequence>MVLIVLLDKTNETCSKKKPSMKVETSKLSIKPAKDKITQQKLL</sequence>
<dbReference type="Proteomes" id="UP000789396">
    <property type="component" value="Unassembled WGS sequence"/>
</dbReference>
<keyword evidence="2" id="KW-1185">Reference proteome</keyword>
<reference evidence="1" key="1">
    <citation type="submission" date="2021-06" db="EMBL/GenBank/DDBJ databases">
        <authorList>
            <person name="Kallberg Y."/>
            <person name="Tangrot J."/>
            <person name="Rosling A."/>
        </authorList>
    </citation>
    <scope>NUCLEOTIDE SEQUENCE</scope>
    <source>
        <strain evidence="1">IN212</strain>
    </source>
</reference>
<organism evidence="1 2">
    <name type="scientific">Racocetra fulgida</name>
    <dbReference type="NCBI Taxonomy" id="60492"/>
    <lineage>
        <taxon>Eukaryota</taxon>
        <taxon>Fungi</taxon>
        <taxon>Fungi incertae sedis</taxon>
        <taxon>Mucoromycota</taxon>
        <taxon>Glomeromycotina</taxon>
        <taxon>Glomeromycetes</taxon>
        <taxon>Diversisporales</taxon>
        <taxon>Gigasporaceae</taxon>
        <taxon>Racocetra</taxon>
    </lineage>
</organism>
<dbReference type="AlphaFoldDB" id="A0A9N9JXT1"/>
<proteinExistence type="predicted"/>
<accession>A0A9N9JXT1</accession>
<gene>
    <name evidence="1" type="ORF">RFULGI_LOCUS17724</name>
</gene>
<dbReference type="OrthoDB" id="10391906at2759"/>
<dbReference type="EMBL" id="CAJVPZ010071845">
    <property type="protein sequence ID" value="CAG8801019.1"/>
    <property type="molecule type" value="Genomic_DNA"/>
</dbReference>
<evidence type="ECO:0000313" key="1">
    <source>
        <dbReference type="EMBL" id="CAG8801019.1"/>
    </source>
</evidence>
<feature type="non-terminal residue" evidence="1">
    <location>
        <position position="43"/>
    </location>
</feature>
<comment type="caution">
    <text evidence="1">The sequence shown here is derived from an EMBL/GenBank/DDBJ whole genome shotgun (WGS) entry which is preliminary data.</text>
</comment>